<dbReference type="STRING" id="490622.A0A395NWV4"/>
<organism evidence="2 3">
    <name type="scientific">Trichoderma arundinaceum</name>
    <dbReference type="NCBI Taxonomy" id="490622"/>
    <lineage>
        <taxon>Eukaryota</taxon>
        <taxon>Fungi</taxon>
        <taxon>Dikarya</taxon>
        <taxon>Ascomycota</taxon>
        <taxon>Pezizomycotina</taxon>
        <taxon>Sordariomycetes</taxon>
        <taxon>Hypocreomycetidae</taxon>
        <taxon>Hypocreales</taxon>
        <taxon>Hypocreaceae</taxon>
        <taxon>Trichoderma</taxon>
    </lineage>
</organism>
<dbReference type="EMBL" id="PXOA01000105">
    <property type="protein sequence ID" value="RFU80548.1"/>
    <property type="molecule type" value="Genomic_DNA"/>
</dbReference>
<name>A0A395NWV4_TRIAR</name>
<gene>
    <name evidence="2" type="ORF">TARUN_1667</name>
</gene>
<dbReference type="InterPro" id="IPR046540">
    <property type="entry name" value="DMFA2_C"/>
</dbReference>
<proteinExistence type="predicted"/>
<dbReference type="Proteomes" id="UP000266272">
    <property type="component" value="Unassembled WGS sequence"/>
</dbReference>
<dbReference type="AlphaFoldDB" id="A0A395NWV4"/>
<accession>A0A395NWV4</accession>
<comment type="caution">
    <text evidence="2">The sequence shown here is derived from an EMBL/GenBank/DDBJ whole genome shotgun (WGS) entry which is preliminary data.</text>
</comment>
<dbReference type="OrthoDB" id="4894890at2759"/>
<evidence type="ECO:0000313" key="3">
    <source>
        <dbReference type="Proteomes" id="UP000266272"/>
    </source>
</evidence>
<evidence type="ECO:0000313" key="2">
    <source>
        <dbReference type="EMBL" id="RFU80548.1"/>
    </source>
</evidence>
<sequence length="632" mass="69581">MAILDHPPVGNPPEIIGYIDPWIASPGGTIDVKVSSTEPELKYHVSGTCRGRYQAAHPGSYAIVSKRDYEVRSTGLEFTLYFQPHLVNAKHIQTLVSTLDVSARRGYAALLNVEGSACSDNQVLAKWNFSLKTPSDNIVDISNNGTSAEGQLVNAPTRAVTGHDWDGMESDWTKAKYGYGAIHFHEDDLDDAAWDTDFSISLPSNLRSGVYAIEIEAVDGNAKDTVPFYIRPTEETNEALGAKVAYIISTFTYLAYANEHVFDRTHLKDTVNTTWTAIPDKHAEKTARRNDLGLSCYDIYNDRSGVVYSTAKRPILNMRPDYISWNFHRPRGLSADLLMLEFLEKIGIPYDVVCDHDLHASGKTSVSRYGTTITGSHPEYHTVESLSAYADFIRAGGNVMYLGGNGFYWSCATRSESFRRLEIRRGGEGIRPFTCPGGDRIFSSNGQSGLLWRSRGLPANCLFGVGCCAEGPGPGVPYKRTDAGKDASFAWIFDGIGEDELLGENGFGGGASGDEMDKCDYTIGSPHNTVVVATSIGHPDRFGMFPEDMSFPFQNVLGTQTKEVRSDVTYYETSGSGAVFSVGSINWLCSLGWDHFQNNIARLTENVLRELVGRHGYEALLPYIIILYRLLS</sequence>
<protein>
    <submittedName>
        <fullName evidence="2">Large subunit of-dimethylformamidase</fullName>
    </submittedName>
</protein>
<reference evidence="2 3" key="1">
    <citation type="journal article" date="2018" name="PLoS Pathog.">
        <title>Evolution of structural diversity of trichothecenes, a family of toxins produced by plant pathogenic and entomopathogenic fungi.</title>
        <authorList>
            <person name="Proctor R.H."/>
            <person name="McCormick S.P."/>
            <person name="Kim H.S."/>
            <person name="Cardoza R.E."/>
            <person name="Stanley A.M."/>
            <person name="Lindo L."/>
            <person name="Kelly A."/>
            <person name="Brown D.W."/>
            <person name="Lee T."/>
            <person name="Vaughan M.M."/>
            <person name="Alexander N.J."/>
            <person name="Busman M."/>
            <person name="Gutierrez S."/>
        </authorList>
    </citation>
    <scope>NUCLEOTIDE SEQUENCE [LARGE SCALE GENOMIC DNA]</scope>
    <source>
        <strain evidence="2 3">IBT 40837</strain>
    </source>
</reference>
<evidence type="ECO:0000259" key="1">
    <source>
        <dbReference type="Pfam" id="PF20254"/>
    </source>
</evidence>
<feature type="domain" description="N,N-dimethylformamidase beta subunit-like C-terminal" evidence="1">
    <location>
        <begin position="157"/>
        <end position="595"/>
    </location>
</feature>
<dbReference type="Pfam" id="PF20254">
    <property type="entry name" value="DMFA2_C"/>
    <property type="match status" value="1"/>
</dbReference>
<keyword evidence="3" id="KW-1185">Reference proteome</keyword>